<comment type="caution">
    <text evidence="2">The sequence shown here is derived from an EMBL/GenBank/DDBJ whole genome shotgun (WGS) entry which is preliminary data.</text>
</comment>
<evidence type="ECO:0000313" key="3">
    <source>
        <dbReference type="Proteomes" id="UP001362999"/>
    </source>
</evidence>
<dbReference type="AlphaFoldDB" id="A0AAW0ACE5"/>
<organism evidence="2 3">
    <name type="scientific">Favolaschia claudopus</name>
    <dbReference type="NCBI Taxonomy" id="2862362"/>
    <lineage>
        <taxon>Eukaryota</taxon>
        <taxon>Fungi</taxon>
        <taxon>Dikarya</taxon>
        <taxon>Basidiomycota</taxon>
        <taxon>Agaricomycotina</taxon>
        <taxon>Agaricomycetes</taxon>
        <taxon>Agaricomycetidae</taxon>
        <taxon>Agaricales</taxon>
        <taxon>Marasmiineae</taxon>
        <taxon>Mycenaceae</taxon>
        <taxon>Favolaschia</taxon>
    </lineage>
</organism>
<dbReference type="Proteomes" id="UP001362999">
    <property type="component" value="Unassembled WGS sequence"/>
</dbReference>
<evidence type="ECO:0000256" key="1">
    <source>
        <dbReference type="SAM" id="MobiDB-lite"/>
    </source>
</evidence>
<sequence>MPDLLHYTLVVCLVLSNLNRIIWAVKTIYEYLTRPRAPQLVPYFHENGNLIGMVRVPVDALERLRGNDRSPATEIPAIDNSNAPASAATTPDDATAAAAAHRNSKSDLAAPSHSPEVIPETRFTWDCWPDGPGNKLGYGNNPYQGKQPCKELAERTGNAAALLGCDQVPRK</sequence>
<name>A0AAW0ACE5_9AGAR</name>
<dbReference type="EMBL" id="JAWWNJ010000074">
    <property type="protein sequence ID" value="KAK7006898.1"/>
    <property type="molecule type" value="Genomic_DNA"/>
</dbReference>
<gene>
    <name evidence="2" type="ORF">R3P38DRAFT_3213659</name>
</gene>
<proteinExistence type="predicted"/>
<reference evidence="2 3" key="1">
    <citation type="journal article" date="2024" name="J Genomics">
        <title>Draft genome sequencing and assembly of Favolaschia claudopus CIRM-BRFM 2984 isolated from oak limbs.</title>
        <authorList>
            <person name="Navarro D."/>
            <person name="Drula E."/>
            <person name="Chaduli D."/>
            <person name="Cazenave R."/>
            <person name="Ahrendt S."/>
            <person name="Wang J."/>
            <person name="Lipzen A."/>
            <person name="Daum C."/>
            <person name="Barry K."/>
            <person name="Grigoriev I.V."/>
            <person name="Favel A."/>
            <person name="Rosso M.N."/>
            <person name="Martin F."/>
        </authorList>
    </citation>
    <scope>NUCLEOTIDE SEQUENCE [LARGE SCALE GENOMIC DNA]</scope>
    <source>
        <strain evidence="2 3">CIRM-BRFM 2984</strain>
    </source>
</reference>
<feature type="region of interest" description="Disordered" evidence="1">
    <location>
        <begin position="70"/>
        <end position="116"/>
    </location>
</feature>
<evidence type="ECO:0000313" key="2">
    <source>
        <dbReference type="EMBL" id="KAK7006898.1"/>
    </source>
</evidence>
<keyword evidence="3" id="KW-1185">Reference proteome</keyword>
<protein>
    <submittedName>
        <fullName evidence="2">Uncharacterized protein</fullName>
    </submittedName>
</protein>
<accession>A0AAW0ACE5</accession>
<feature type="compositionally biased region" description="Low complexity" evidence="1">
    <location>
        <begin position="79"/>
        <end position="100"/>
    </location>
</feature>